<dbReference type="AlphaFoldDB" id="A0A5B7F4U2"/>
<comment type="caution">
    <text evidence="1">The sequence shown here is derived from an EMBL/GenBank/DDBJ whole genome shotgun (WGS) entry which is preliminary data.</text>
</comment>
<sequence length="82" mass="9732">MHVHRCSVLLPRDYVKELNAELPDCYVKGQTVHEETFIYESYQRKQVKKVQGYLMRLWEDYKEKKVTTSHLLKNVQITGGFG</sequence>
<gene>
    <name evidence="1" type="ORF">E2C01_036072</name>
</gene>
<reference evidence="1 2" key="1">
    <citation type="submission" date="2019-05" db="EMBL/GenBank/DDBJ databases">
        <title>Another draft genome of Portunus trituberculatus and its Hox gene families provides insights of decapod evolution.</title>
        <authorList>
            <person name="Jeong J.-H."/>
            <person name="Song I."/>
            <person name="Kim S."/>
            <person name="Choi T."/>
            <person name="Kim D."/>
            <person name="Ryu S."/>
            <person name="Kim W."/>
        </authorList>
    </citation>
    <scope>NUCLEOTIDE SEQUENCE [LARGE SCALE GENOMIC DNA]</scope>
    <source>
        <tissue evidence="1">Muscle</tissue>
    </source>
</reference>
<name>A0A5B7F4U2_PORTR</name>
<dbReference type="Proteomes" id="UP000324222">
    <property type="component" value="Unassembled WGS sequence"/>
</dbReference>
<evidence type="ECO:0000313" key="1">
    <source>
        <dbReference type="EMBL" id="MPC42450.1"/>
    </source>
</evidence>
<organism evidence="1 2">
    <name type="scientific">Portunus trituberculatus</name>
    <name type="common">Swimming crab</name>
    <name type="synonym">Neptunus trituberculatus</name>
    <dbReference type="NCBI Taxonomy" id="210409"/>
    <lineage>
        <taxon>Eukaryota</taxon>
        <taxon>Metazoa</taxon>
        <taxon>Ecdysozoa</taxon>
        <taxon>Arthropoda</taxon>
        <taxon>Crustacea</taxon>
        <taxon>Multicrustacea</taxon>
        <taxon>Malacostraca</taxon>
        <taxon>Eumalacostraca</taxon>
        <taxon>Eucarida</taxon>
        <taxon>Decapoda</taxon>
        <taxon>Pleocyemata</taxon>
        <taxon>Brachyura</taxon>
        <taxon>Eubrachyura</taxon>
        <taxon>Portunoidea</taxon>
        <taxon>Portunidae</taxon>
        <taxon>Portuninae</taxon>
        <taxon>Portunus</taxon>
    </lineage>
</organism>
<dbReference type="EMBL" id="VSRR010005441">
    <property type="protein sequence ID" value="MPC42450.1"/>
    <property type="molecule type" value="Genomic_DNA"/>
</dbReference>
<evidence type="ECO:0000313" key="2">
    <source>
        <dbReference type="Proteomes" id="UP000324222"/>
    </source>
</evidence>
<proteinExistence type="predicted"/>
<keyword evidence="2" id="KW-1185">Reference proteome</keyword>
<protein>
    <submittedName>
        <fullName evidence="1">Uncharacterized protein</fullName>
    </submittedName>
</protein>
<accession>A0A5B7F4U2</accession>